<proteinExistence type="predicted"/>
<feature type="region of interest" description="Disordered" evidence="1">
    <location>
        <begin position="319"/>
        <end position="347"/>
    </location>
</feature>
<keyword evidence="3" id="KW-1185">Reference proteome</keyword>
<protein>
    <submittedName>
        <fullName evidence="2">Unplaced genomic scaffold scaffold_1, whole genome shotgun sequence</fullName>
    </submittedName>
</protein>
<reference evidence="3" key="2">
    <citation type="submission" date="2015-01" db="EMBL/GenBank/DDBJ databases">
        <title>Evolutionary Origins and Diversification of the Mycorrhizal Mutualists.</title>
        <authorList>
            <consortium name="DOE Joint Genome Institute"/>
            <consortium name="Mycorrhizal Genomics Consortium"/>
            <person name="Kohler A."/>
            <person name="Kuo A."/>
            <person name="Nagy L.G."/>
            <person name="Floudas D."/>
            <person name="Copeland A."/>
            <person name="Barry K.W."/>
            <person name="Cichocki N."/>
            <person name="Veneault-Fourrey C."/>
            <person name="LaButti K."/>
            <person name="Lindquist E.A."/>
            <person name="Lipzen A."/>
            <person name="Lundell T."/>
            <person name="Morin E."/>
            <person name="Murat C."/>
            <person name="Riley R."/>
            <person name="Ohm R."/>
            <person name="Sun H."/>
            <person name="Tunlid A."/>
            <person name="Henrissat B."/>
            <person name="Grigoriev I.V."/>
            <person name="Hibbett D.S."/>
            <person name="Martin F."/>
        </authorList>
    </citation>
    <scope>NUCLEOTIDE SEQUENCE [LARGE SCALE GENOMIC DNA]</scope>
    <source>
        <strain evidence="3">Ve08.2h10</strain>
    </source>
</reference>
<feature type="compositionally biased region" description="Basic and acidic residues" evidence="1">
    <location>
        <begin position="319"/>
        <end position="330"/>
    </location>
</feature>
<name>A0A0D0DPL8_9AGAM</name>
<evidence type="ECO:0000256" key="1">
    <source>
        <dbReference type="SAM" id="MobiDB-lite"/>
    </source>
</evidence>
<reference evidence="2 3" key="1">
    <citation type="submission" date="2014-04" db="EMBL/GenBank/DDBJ databases">
        <authorList>
            <consortium name="DOE Joint Genome Institute"/>
            <person name="Kuo A."/>
            <person name="Kohler A."/>
            <person name="Jargeat P."/>
            <person name="Nagy L.G."/>
            <person name="Floudas D."/>
            <person name="Copeland A."/>
            <person name="Barry K.W."/>
            <person name="Cichocki N."/>
            <person name="Veneault-Fourrey C."/>
            <person name="LaButti K."/>
            <person name="Lindquist E.A."/>
            <person name="Lipzen A."/>
            <person name="Lundell T."/>
            <person name="Morin E."/>
            <person name="Murat C."/>
            <person name="Sun H."/>
            <person name="Tunlid A."/>
            <person name="Henrissat B."/>
            <person name="Grigoriev I.V."/>
            <person name="Hibbett D.S."/>
            <person name="Martin F."/>
            <person name="Nordberg H.P."/>
            <person name="Cantor M.N."/>
            <person name="Hua S.X."/>
        </authorList>
    </citation>
    <scope>NUCLEOTIDE SEQUENCE [LARGE SCALE GENOMIC DNA]</scope>
    <source>
        <strain evidence="2 3">Ve08.2h10</strain>
    </source>
</reference>
<dbReference type="OrthoDB" id="10052321at2759"/>
<sequence length="347" mass="39675">MFIRLYHASPIVRRPVSVCLFHQCTPATFSSSATHSALRPPKRSVRNNGDDEFAALGLSRERLESEGVDFDIDEEDGSSEPEQSNELSDRNVQLDYKSWIETVAPAFREPSPRNWLGGDVPFPLNPSFKPPTPLSDAFRSQLYRAYMVNPEVNSGRALAARHNISMKRVDAILRLKGMEEAWKKKKPVQTGFTKGMEELLGVTDATRRMQEEPDGDTPIQYHHTVQSAREDLHNRYDVNEADNQDEVEGNNMARRRYQRMFWESVSEGEEPVMPTVLETVRSSSLVRAELKGKTTLVERGPGRPAVKFIDIGNAFLDEKEKERREREGARRSVLKTRKRERERALYA</sequence>
<dbReference type="PANTHER" id="PTHR28158">
    <property type="entry name" value="37S RIBOSOMAL PROTEIN S35, MITOCHONDRIAL"/>
    <property type="match status" value="1"/>
</dbReference>
<dbReference type="AlphaFoldDB" id="A0A0D0DPL8"/>
<dbReference type="EMBL" id="KN824823">
    <property type="protein sequence ID" value="KIL01048.1"/>
    <property type="molecule type" value="Genomic_DNA"/>
</dbReference>
<dbReference type="GO" id="GO:0032543">
    <property type="term" value="P:mitochondrial translation"/>
    <property type="evidence" value="ECO:0007669"/>
    <property type="project" value="TreeGrafter"/>
</dbReference>
<dbReference type="PANTHER" id="PTHR28158:SF1">
    <property type="entry name" value="SMALL RIBOSOMAL SUBUNIT PROTEIN MS45"/>
    <property type="match status" value="1"/>
</dbReference>
<dbReference type="GO" id="GO:0005763">
    <property type="term" value="C:mitochondrial small ribosomal subunit"/>
    <property type="evidence" value="ECO:0007669"/>
    <property type="project" value="TreeGrafter"/>
</dbReference>
<gene>
    <name evidence="2" type="ORF">PAXRUDRAFT_7809</name>
</gene>
<evidence type="ECO:0000313" key="3">
    <source>
        <dbReference type="Proteomes" id="UP000054538"/>
    </source>
</evidence>
<accession>A0A0D0DPL8</accession>
<dbReference type="Proteomes" id="UP000054538">
    <property type="component" value="Unassembled WGS sequence"/>
</dbReference>
<organism evidence="2 3">
    <name type="scientific">Paxillus rubicundulus Ve08.2h10</name>
    <dbReference type="NCBI Taxonomy" id="930991"/>
    <lineage>
        <taxon>Eukaryota</taxon>
        <taxon>Fungi</taxon>
        <taxon>Dikarya</taxon>
        <taxon>Basidiomycota</taxon>
        <taxon>Agaricomycotina</taxon>
        <taxon>Agaricomycetes</taxon>
        <taxon>Agaricomycetidae</taxon>
        <taxon>Boletales</taxon>
        <taxon>Paxilineae</taxon>
        <taxon>Paxillaceae</taxon>
        <taxon>Paxillus</taxon>
    </lineage>
</organism>
<dbReference type="InParanoid" id="A0A0D0DPL8"/>
<dbReference type="GO" id="GO:0003735">
    <property type="term" value="F:structural constituent of ribosome"/>
    <property type="evidence" value="ECO:0007669"/>
    <property type="project" value="TreeGrafter"/>
</dbReference>
<dbReference type="InterPro" id="IPR021036">
    <property type="entry name" value="Ribosomal_mS45"/>
</dbReference>
<evidence type="ECO:0000313" key="2">
    <source>
        <dbReference type="EMBL" id="KIL01048.1"/>
    </source>
</evidence>
<dbReference type="Pfam" id="PF12298">
    <property type="entry name" value="Bot1p"/>
    <property type="match status" value="1"/>
</dbReference>
<dbReference type="HOGENOM" id="CLU_068719_0_0_1"/>